<dbReference type="EMBL" id="QJNU01000002">
    <property type="protein sequence ID" value="RYP11407.1"/>
    <property type="molecule type" value="Genomic_DNA"/>
</dbReference>
<dbReference type="PROSITE" id="PS51257">
    <property type="entry name" value="PROKAR_LIPOPROTEIN"/>
    <property type="match status" value="1"/>
</dbReference>
<dbReference type="OrthoDB" id="4776075at2759"/>
<comment type="caution">
    <text evidence="2">The sequence shown here is derived from an EMBL/GenBank/DDBJ whole genome shotgun (WGS) entry which is preliminary data.</text>
</comment>
<sequence>MSVDFRLSSPEEAEAQAGQFILGTSCLKTGSGEGENSELPSGGIGFDGRSRAALNHLARITERFVTTGSTSVLIRGPAGAQREQNEQKKGEEKAKKTYNTRDSLVVTDPTTDLAVSGLSRGERTGSRVFQILWSIQYRECIDDKAVVVLARVLYRQGNVEIDAINQYNGVAAMCSTRQKLPMQSFGQPSWGKGSCLQALQPDKRPIRTNVSVELQSRDAIMA</sequence>
<evidence type="ECO:0000256" key="1">
    <source>
        <dbReference type="SAM" id="MobiDB-lite"/>
    </source>
</evidence>
<keyword evidence="3" id="KW-1185">Reference proteome</keyword>
<proteinExistence type="predicted"/>
<evidence type="ECO:0000313" key="2">
    <source>
        <dbReference type="EMBL" id="RYP11407.1"/>
    </source>
</evidence>
<dbReference type="AlphaFoldDB" id="A0A4Q4TYH4"/>
<organism evidence="2 3">
    <name type="scientific">Monosporascus ibericus</name>
    <dbReference type="NCBI Taxonomy" id="155417"/>
    <lineage>
        <taxon>Eukaryota</taxon>
        <taxon>Fungi</taxon>
        <taxon>Dikarya</taxon>
        <taxon>Ascomycota</taxon>
        <taxon>Pezizomycotina</taxon>
        <taxon>Sordariomycetes</taxon>
        <taxon>Xylariomycetidae</taxon>
        <taxon>Xylariales</taxon>
        <taxon>Xylariales incertae sedis</taxon>
        <taxon>Monosporascus</taxon>
    </lineage>
</organism>
<gene>
    <name evidence="2" type="ORF">DL764_000061</name>
</gene>
<name>A0A4Q4TYH4_9PEZI</name>
<evidence type="ECO:0000313" key="3">
    <source>
        <dbReference type="Proteomes" id="UP000293360"/>
    </source>
</evidence>
<feature type="compositionally biased region" description="Basic and acidic residues" evidence="1">
    <location>
        <begin position="83"/>
        <end position="95"/>
    </location>
</feature>
<reference evidence="2 3" key="1">
    <citation type="submission" date="2018-06" db="EMBL/GenBank/DDBJ databases">
        <title>Complete Genomes of Monosporascus.</title>
        <authorList>
            <person name="Robinson A.J."/>
            <person name="Natvig D.O."/>
        </authorList>
    </citation>
    <scope>NUCLEOTIDE SEQUENCE [LARGE SCALE GENOMIC DNA]</scope>
    <source>
        <strain evidence="2 3">CBS 110550</strain>
    </source>
</reference>
<protein>
    <submittedName>
        <fullName evidence="2">Uncharacterized protein</fullName>
    </submittedName>
</protein>
<dbReference type="Proteomes" id="UP000293360">
    <property type="component" value="Unassembled WGS sequence"/>
</dbReference>
<accession>A0A4Q4TYH4</accession>
<feature type="region of interest" description="Disordered" evidence="1">
    <location>
        <begin position="75"/>
        <end position="98"/>
    </location>
</feature>